<feature type="region of interest" description="Disordered" evidence="1">
    <location>
        <begin position="45"/>
        <end position="66"/>
    </location>
</feature>
<keyword evidence="2" id="KW-0812">Transmembrane</keyword>
<keyword evidence="5" id="KW-1185">Reference proteome</keyword>
<keyword evidence="3" id="KW-0732">Signal</keyword>
<organism evidence="4 5">
    <name type="scientific">Lupinus albus</name>
    <name type="common">White lupine</name>
    <name type="synonym">Lupinus termis</name>
    <dbReference type="NCBI Taxonomy" id="3870"/>
    <lineage>
        <taxon>Eukaryota</taxon>
        <taxon>Viridiplantae</taxon>
        <taxon>Streptophyta</taxon>
        <taxon>Embryophyta</taxon>
        <taxon>Tracheophyta</taxon>
        <taxon>Spermatophyta</taxon>
        <taxon>Magnoliopsida</taxon>
        <taxon>eudicotyledons</taxon>
        <taxon>Gunneridae</taxon>
        <taxon>Pentapetalae</taxon>
        <taxon>rosids</taxon>
        <taxon>fabids</taxon>
        <taxon>Fabales</taxon>
        <taxon>Fabaceae</taxon>
        <taxon>Papilionoideae</taxon>
        <taxon>50 kb inversion clade</taxon>
        <taxon>genistoids sensu lato</taxon>
        <taxon>core genistoids</taxon>
        <taxon>Genisteae</taxon>
        <taxon>Lupinus</taxon>
    </lineage>
</organism>
<dbReference type="Proteomes" id="UP000447434">
    <property type="component" value="Chromosome 4"/>
</dbReference>
<feature type="chain" id="PRO_5025543594" evidence="3">
    <location>
        <begin position="17"/>
        <end position="113"/>
    </location>
</feature>
<gene>
    <name evidence="4" type="ORF">Lalb_Chr04g0262381</name>
</gene>
<evidence type="ECO:0000256" key="3">
    <source>
        <dbReference type="SAM" id="SignalP"/>
    </source>
</evidence>
<evidence type="ECO:0000313" key="5">
    <source>
        <dbReference type="Proteomes" id="UP000447434"/>
    </source>
</evidence>
<reference evidence="5" key="1">
    <citation type="journal article" date="2020" name="Nat. Commun.">
        <title>Genome sequence of the cluster root forming white lupin.</title>
        <authorList>
            <person name="Hufnagel B."/>
            <person name="Marques A."/>
            <person name="Soriano A."/>
            <person name="Marques L."/>
            <person name="Divol F."/>
            <person name="Doumas P."/>
            <person name="Sallet E."/>
            <person name="Mancinotti D."/>
            <person name="Carrere S."/>
            <person name="Marande W."/>
            <person name="Arribat S."/>
            <person name="Keller J."/>
            <person name="Huneau C."/>
            <person name="Blein T."/>
            <person name="Aime D."/>
            <person name="Laguerre M."/>
            <person name="Taylor J."/>
            <person name="Schubert V."/>
            <person name="Nelson M."/>
            <person name="Geu-Flores F."/>
            <person name="Crespi M."/>
            <person name="Gallardo-Guerrero K."/>
            <person name="Delaux P.-M."/>
            <person name="Salse J."/>
            <person name="Berges H."/>
            <person name="Guyot R."/>
            <person name="Gouzy J."/>
            <person name="Peret B."/>
        </authorList>
    </citation>
    <scope>NUCLEOTIDE SEQUENCE [LARGE SCALE GENOMIC DNA]</scope>
    <source>
        <strain evidence="5">cv. Amiga</strain>
    </source>
</reference>
<protein>
    <submittedName>
        <fullName evidence="4">Uncharacterized protein</fullName>
    </submittedName>
</protein>
<feature type="transmembrane region" description="Helical" evidence="2">
    <location>
        <begin position="80"/>
        <end position="99"/>
    </location>
</feature>
<accession>A0A6A4QQI9</accession>
<comment type="caution">
    <text evidence="4">The sequence shown here is derived from an EMBL/GenBank/DDBJ whole genome shotgun (WGS) entry which is preliminary data.</text>
</comment>
<dbReference type="AlphaFoldDB" id="A0A6A4QQI9"/>
<evidence type="ECO:0000256" key="2">
    <source>
        <dbReference type="SAM" id="Phobius"/>
    </source>
</evidence>
<keyword evidence="2" id="KW-0472">Membrane</keyword>
<feature type="signal peptide" evidence="3">
    <location>
        <begin position="1"/>
        <end position="16"/>
    </location>
</feature>
<evidence type="ECO:0000256" key="1">
    <source>
        <dbReference type="SAM" id="MobiDB-lite"/>
    </source>
</evidence>
<evidence type="ECO:0000313" key="4">
    <source>
        <dbReference type="EMBL" id="KAE9616120.1"/>
    </source>
</evidence>
<dbReference type="OrthoDB" id="786429at2759"/>
<proteinExistence type="predicted"/>
<name>A0A6A4QQI9_LUPAL</name>
<sequence length="113" mass="12925">MKWVGMSLLSLTCTTNLPLFSFPIHSHPSSQLLFSSSAVLRPFRCRAATPPPPRTDPPPGNDSGHLKDLGSYFSKSQERVQIFFAVLFWMSLFFWYSAWDGRNKPNNGSRFRR</sequence>
<keyword evidence="2" id="KW-1133">Transmembrane helix</keyword>
<dbReference type="PANTHER" id="PTHR37706">
    <property type="entry name" value="TRANSMEMBRANE PROTEIN"/>
    <property type="match status" value="1"/>
</dbReference>
<dbReference type="EMBL" id="WOCE01000004">
    <property type="protein sequence ID" value="KAE9616120.1"/>
    <property type="molecule type" value="Genomic_DNA"/>
</dbReference>
<feature type="compositionally biased region" description="Pro residues" evidence="1">
    <location>
        <begin position="49"/>
        <end position="60"/>
    </location>
</feature>
<dbReference type="PANTHER" id="PTHR37706:SF2">
    <property type="entry name" value="TRANSMEMBRANE PROTEIN"/>
    <property type="match status" value="1"/>
</dbReference>